<evidence type="ECO:0000313" key="2">
    <source>
        <dbReference type="Proteomes" id="UP001061991"/>
    </source>
</evidence>
<organism evidence="1 2">
    <name type="scientific">Phyllobacterium zundukense</name>
    <dbReference type="NCBI Taxonomy" id="1867719"/>
    <lineage>
        <taxon>Bacteria</taxon>
        <taxon>Pseudomonadati</taxon>
        <taxon>Pseudomonadota</taxon>
        <taxon>Alphaproteobacteria</taxon>
        <taxon>Hyphomicrobiales</taxon>
        <taxon>Phyllobacteriaceae</taxon>
        <taxon>Phyllobacterium</taxon>
    </lineage>
</organism>
<gene>
    <name evidence="1" type="ORF">N8E88_14100</name>
</gene>
<keyword evidence="2" id="KW-1185">Reference proteome</keyword>
<reference evidence="1" key="1">
    <citation type="submission" date="2022-09" db="EMBL/GenBank/DDBJ databases">
        <title>Interaction between co-microsymbionts with complementary sets of symbiotic genes in legume-rhizobium systems.</title>
        <authorList>
            <person name="Safronova V."/>
            <person name="Sazanova A."/>
            <person name="Afonin A."/>
            <person name="Chirak E."/>
        </authorList>
    </citation>
    <scope>NUCLEOTIDE SEQUENCE</scope>
    <source>
        <strain evidence="1">A18/3m</strain>
    </source>
</reference>
<keyword evidence="1" id="KW-0808">Transferase</keyword>
<sequence>MGLVEHLRHEAAVAPASGIVAVMNYGRRQEGVIPLWAGEGDLPTPDFIRNSASNGLANGETFYTWQAGIPELRRALSDYYKRHFSAELPAEHFYVTGSGMQSIQLAIQATAGAGDEVVYLSPAWPNFAAAAGVAGATPVPVTQDFTSNGWTLDTQKIRDAITPRTKALFINTPSNPTGWTADIETLKEILAIARHHGLWIIADEIYAHFYYGARRAPSFLDVMDPDERIIFVNSFSKNWAMTGWRMGWLMIHPSLGKTMENLIQYSTSGVAQFMQRGGVVALEQGDDFIRMQVERAHQARDILCAKLAATGRVRLAPPAGAFYLLFGIDGITDSYRAAFDIVDQAKVGLAPGTAFGNGGAALLRLCFARRIDQVEEAAVRLAEWVSKR</sequence>
<proteinExistence type="predicted"/>
<name>A0ACD4D655_9HYPH</name>
<dbReference type="Proteomes" id="UP001061991">
    <property type="component" value="Chromosome"/>
</dbReference>
<protein>
    <submittedName>
        <fullName evidence="1">Pyridoxal phosphate-dependent aminotransferase</fullName>
    </submittedName>
</protein>
<accession>A0ACD4D655</accession>
<dbReference type="EMBL" id="CP104973">
    <property type="protein sequence ID" value="UXN61219.1"/>
    <property type="molecule type" value="Genomic_DNA"/>
</dbReference>
<keyword evidence="1" id="KW-0032">Aminotransferase</keyword>
<evidence type="ECO:0000313" key="1">
    <source>
        <dbReference type="EMBL" id="UXN61219.1"/>
    </source>
</evidence>